<comment type="pathway">
    <text evidence="1">Porphyrin-containing compound metabolism; siroheme biosynthesis; sirohydrochlorin from precorrin-2: step 1/1.</text>
</comment>
<dbReference type="Gene3D" id="1.10.8.610">
    <property type="entry name" value="SirC, precorrin-2 dehydrogenase, C-terminal helical domain-like"/>
    <property type="match status" value="1"/>
</dbReference>
<dbReference type="Gene3D" id="3.40.50.720">
    <property type="entry name" value="NAD(P)-binding Rossmann-like Domain"/>
    <property type="match status" value="1"/>
</dbReference>
<accession>A0A3L7K597</accession>
<sequence>MYPITLDLTNKKVLVAGGGEVALRKIKRLLKAGAFVTVVSPEAVNGIESLYLENKIRWVKNKVVKEDFADAFLIIAATNDNRVNRDIVRHAGENKLVNVASSPEDGNFHVPATLQRGSLLLSVSTGGASPSLAMKIRDDLSDIYGENYDQYVRFLQECRECIKSLRISKEEKKEYLNECLEGRFVDCVEERKKFKEKLMVTR</sequence>
<reference evidence="7 8" key="1">
    <citation type="submission" date="2018-10" db="EMBL/GenBank/DDBJ databases">
        <title>Falsibacillus sp. genome draft.</title>
        <authorList>
            <person name="Shi S."/>
        </authorList>
    </citation>
    <scope>NUCLEOTIDE SEQUENCE [LARGE SCALE GENOMIC DNA]</scope>
    <source>
        <strain evidence="7 8">GY 10110</strain>
    </source>
</reference>
<keyword evidence="5" id="KW-0627">Porphyrin biosynthesis</keyword>
<dbReference type="NCBIfam" id="NF005222">
    <property type="entry name" value="PRK06718.1"/>
    <property type="match status" value="1"/>
</dbReference>
<dbReference type="AlphaFoldDB" id="A0A3L7K597"/>
<dbReference type="OrthoDB" id="9773765at2"/>
<keyword evidence="8" id="KW-1185">Reference proteome</keyword>
<evidence type="ECO:0000256" key="6">
    <source>
        <dbReference type="ARBA" id="ARBA00047561"/>
    </source>
</evidence>
<protein>
    <recommendedName>
        <fullName evidence="2">precorrin-2 dehydrogenase</fullName>
        <ecNumber evidence="2">1.3.1.76</ecNumber>
    </recommendedName>
</protein>
<dbReference type="EMBL" id="RCVZ01000005">
    <property type="protein sequence ID" value="RLQ95882.1"/>
    <property type="molecule type" value="Genomic_DNA"/>
</dbReference>
<dbReference type="UniPathway" id="UPA00262">
    <property type="reaction ID" value="UER00222"/>
</dbReference>
<gene>
    <name evidence="7" type="ORF">D9X91_09710</name>
</gene>
<comment type="caution">
    <text evidence="7">The sequence shown here is derived from an EMBL/GenBank/DDBJ whole genome shotgun (WGS) entry which is preliminary data.</text>
</comment>
<dbReference type="SUPFAM" id="SSF51735">
    <property type="entry name" value="NAD(P)-binding Rossmann-fold domains"/>
    <property type="match status" value="1"/>
</dbReference>
<evidence type="ECO:0000256" key="1">
    <source>
        <dbReference type="ARBA" id="ARBA00005010"/>
    </source>
</evidence>
<dbReference type="InterPro" id="IPR028161">
    <property type="entry name" value="Met8-like"/>
</dbReference>
<dbReference type="Pfam" id="PF22440">
    <property type="entry name" value="SirC_C"/>
    <property type="match status" value="1"/>
</dbReference>
<organism evidence="7 8">
    <name type="scientific">Falsibacillus albus</name>
    <dbReference type="NCBI Taxonomy" id="2478915"/>
    <lineage>
        <taxon>Bacteria</taxon>
        <taxon>Bacillati</taxon>
        <taxon>Bacillota</taxon>
        <taxon>Bacilli</taxon>
        <taxon>Bacillales</taxon>
        <taxon>Bacillaceae</taxon>
        <taxon>Falsibacillus</taxon>
    </lineage>
</organism>
<dbReference type="GO" id="GO:0043115">
    <property type="term" value="F:precorrin-2 dehydrogenase activity"/>
    <property type="evidence" value="ECO:0007669"/>
    <property type="project" value="UniProtKB-EC"/>
</dbReference>
<dbReference type="GO" id="GO:0004325">
    <property type="term" value="F:ferrochelatase activity"/>
    <property type="evidence" value="ECO:0007669"/>
    <property type="project" value="InterPro"/>
</dbReference>
<dbReference type="PANTHER" id="PTHR35330:SF1">
    <property type="entry name" value="SIROHEME BIOSYNTHESIS PROTEIN MET8"/>
    <property type="match status" value="1"/>
</dbReference>
<evidence type="ECO:0000256" key="5">
    <source>
        <dbReference type="ARBA" id="ARBA00023244"/>
    </source>
</evidence>
<evidence type="ECO:0000256" key="2">
    <source>
        <dbReference type="ARBA" id="ARBA00012400"/>
    </source>
</evidence>
<dbReference type="InterPro" id="IPR042518">
    <property type="entry name" value="SirC_C"/>
</dbReference>
<name>A0A3L7K597_9BACI</name>
<comment type="catalytic activity">
    <reaction evidence="6">
        <text>precorrin-2 + NAD(+) = sirohydrochlorin + NADH + 2 H(+)</text>
        <dbReference type="Rhea" id="RHEA:15613"/>
        <dbReference type="ChEBI" id="CHEBI:15378"/>
        <dbReference type="ChEBI" id="CHEBI:57540"/>
        <dbReference type="ChEBI" id="CHEBI:57945"/>
        <dbReference type="ChEBI" id="CHEBI:58351"/>
        <dbReference type="ChEBI" id="CHEBI:58827"/>
        <dbReference type="EC" id="1.3.1.76"/>
    </reaction>
</comment>
<proteinExistence type="predicted"/>
<dbReference type="SUPFAM" id="SSF75615">
    <property type="entry name" value="Siroheme synthase middle domains-like"/>
    <property type="match status" value="1"/>
</dbReference>
<dbReference type="PANTHER" id="PTHR35330">
    <property type="entry name" value="SIROHEME BIOSYNTHESIS PROTEIN MET8"/>
    <property type="match status" value="1"/>
</dbReference>
<evidence type="ECO:0000313" key="8">
    <source>
        <dbReference type="Proteomes" id="UP000276770"/>
    </source>
</evidence>
<dbReference type="InterPro" id="IPR036291">
    <property type="entry name" value="NAD(P)-bd_dom_sf"/>
</dbReference>
<keyword evidence="4" id="KW-0520">NAD</keyword>
<dbReference type="InterPro" id="IPR006367">
    <property type="entry name" value="Sirohaem_synthase_N"/>
</dbReference>
<dbReference type="Pfam" id="PF13241">
    <property type="entry name" value="NAD_binding_7"/>
    <property type="match status" value="1"/>
</dbReference>
<evidence type="ECO:0000256" key="3">
    <source>
        <dbReference type="ARBA" id="ARBA00023002"/>
    </source>
</evidence>
<dbReference type="EC" id="1.3.1.76" evidence="2"/>
<evidence type="ECO:0000313" key="7">
    <source>
        <dbReference type="EMBL" id="RLQ95882.1"/>
    </source>
</evidence>
<keyword evidence="3" id="KW-0560">Oxidoreductase</keyword>
<dbReference type="NCBIfam" id="TIGR01470">
    <property type="entry name" value="cysG_Nterm"/>
    <property type="match status" value="1"/>
</dbReference>
<dbReference type="RefSeq" id="WP_121680408.1">
    <property type="nucleotide sequence ID" value="NZ_RCVZ01000005.1"/>
</dbReference>
<dbReference type="GO" id="GO:0019354">
    <property type="term" value="P:siroheme biosynthetic process"/>
    <property type="evidence" value="ECO:0007669"/>
    <property type="project" value="UniProtKB-UniPathway"/>
</dbReference>
<dbReference type="Proteomes" id="UP000276770">
    <property type="component" value="Unassembled WGS sequence"/>
</dbReference>
<evidence type="ECO:0000256" key="4">
    <source>
        <dbReference type="ARBA" id="ARBA00023027"/>
    </source>
</evidence>